<sequence length="212" mass="23845">MTRPRPSLPSANPPTNARRPAARSPQPGRRAPARGRAVIDLDRYVPAYLTWVSNKLSRGASQHYLSLFGIGIESWRCLVLLALHGSVTAQFVSRVIGMDKGTVSRSFKALQERGCLRTELDPNDGRVRLAVLTPEGRALHDEIRQVALERERAFLSVLEPEEAEQFLSLLKRLHENLPQVEAATQAYIEKHFPEAAARRRRPSREVDEDPDL</sequence>
<evidence type="ECO:0000256" key="2">
    <source>
        <dbReference type="ARBA" id="ARBA00023125"/>
    </source>
</evidence>
<dbReference type="AlphaFoldDB" id="A0A936ZK17"/>
<evidence type="ECO:0000313" key="6">
    <source>
        <dbReference type="EMBL" id="MBL0421633.1"/>
    </source>
</evidence>
<gene>
    <name evidence="6" type="ORF">JI739_14850</name>
</gene>
<dbReference type="Gene3D" id="1.10.10.10">
    <property type="entry name" value="Winged helix-like DNA-binding domain superfamily/Winged helix DNA-binding domain"/>
    <property type="match status" value="1"/>
</dbReference>
<keyword evidence="7" id="KW-1185">Reference proteome</keyword>
<dbReference type="GO" id="GO:0003677">
    <property type="term" value="F:DNA binding"/>
    <property type="evidence" value="ECO:0007669"/>
    <property type="project" value="UniProtKB-KW"/>
</dbReference>
<accession>A0A936ZK17</accession>
<evidence type="ECO:0000313" key="7">
    <source>
        <dbReference type="Proteomes" id="UP000613011"/>
    </source>
</evidence>
<reference evidence="6" key="1">
    <citation type="submission" date="2021-01" db="EMBL/GenBank/DDBJ databases">
        <title>Ramlibacter sp. strain AW1 16S ribosomal RNA gene Genome sequencing and assembly.</title>
        <authorList>
            <person name="Kang M."/>
        </authorList>
    </citation>
    <scope>NUCLEOTIDE SEQUENCE</scope>
    <source>
        <strain evidence="6">AW1</strain>
    </source>
</reference>
<dbReference type="InterPro" id="IPR052067">
    <property type="entry name" value="Metal_resp_HTH_trans_reg"/>
</dbReference>
<protein>
    <submittedName>
        <fullName evidence="6">Winged helix-turn-helix transcriptional regulator</fullName>
    </submittedName>
</protein>
<dbReference type="RefSeq" id="WP_201684703.1">
    <property type="nucleotide sequence ID" value="NZ_JAEQNA010000005.1"/>
</dbReference>
<evidence type="ECO:0000256" key="4">
    <source>
        <dbReference type="SAM" id="MobiDB-lite"/>
    </source>
</evidence>
<dbReference type="InterPro" id="IPR036390">
    <property type="entry name" value="WH_DNA-bd_sf"/>
</dbReference>
<feature type="region of interest" description="Disordered" evidence="4">
    <location>
        <begin position="193"/>
        <end position="212"/>
    </location>
</feature>
<feature type="compositionally biased region" description="Low complexity" evidence="4">
    <location>
        <begin position="9"/>
        <end position="35"/>
    </location>
</feature>
<dbReference type="EMBL" id="JAEQNA010000005">
    <property type="protein sequence ID" value="MBL0421633.1"/>
    <property type="molecule type" value="Genomic_DNA"/>
</dbReference>
<keyword evidence="1" id="KW-0805">Transcription regulation</keyword>
<evidence type="ECO:0000256" key="1">
    <source>
        <dbReference type="ARBA" id="ARBA00023015"/>
    </source>
</evidence>
<evidence type="ECO:0000259" key="5">
    <source>
        <dbReference type="PROSITE" id="PS50995"/>
    </source>
</evidence>
<dbReference type="Pfam" id="PF12802">
    <property type="entry name" value="MarR_2"/>
    <property type="match status" value="1"/>
</dbReference>
<keyword evidence="2" id="KW-0238">DNA-binding</keyword>
<organism evidence="6 7">
    <name type="scientific">Ramlibacter aurantiacus</name>
    <dbReference type="NCBI Taxonomy" id="2801330"/>
    <lineage>
        <taxon>Bacteria</taxon>
        <taxon>Pseudomonadati</taxon>
        <taxon>Pseudomonadota</taxon>
        <taxon>Betaproteobacteria</taxon>
        <taxon>Burkholderiales</taxon>
        <taxon>Comamonadaceae</taxon>
        <taxon>Ramlibacter</taxon>
    </lineage>
</organism>
<evidence type="ECO:0000256" key="3">
    <source>
        <dbReference type="ARBA" id="ARBA00023163"/>
    </source>
</evidence>
<feature type="domain" description="HTH marR-type" evidence="5">
    <location>
        <begin position="42"/>
        <end position="175"/>
    </location>
</feature>
<dbReference type="PANTHER" id="PTHR35790">
    <property type="entry name" value="HTH-TYPE TRANSCRIPTIONAL REGULATOR PCHR"/>
    <property type="match status" value="1"/>
</dbReference>
<proteinExistence type="predicted"/>
<dbReference type="PROSITE" id="PS50995">
    <property type="entry name" value="HTH_MARR_2"/>
    <property type="match status" value="1"/>
</dbReference>
<feature type="region of interest" description="Disordered" evidence="4">
    <location>
        <begin position="1"/>
        <end position="35"/>
    </location>
</feature>
<dbReference type="GO" id="GO:0003700">
    <property type="term" value="F:DNA-binding transcription factor activity"/>
    <property type="evidence" value="ECO:0007669"/>
    <property type="project" value="InterPro"/>
</dbReference>
<dbReference type="SUPFAM" id="SSF46785">
    <property type="entry name" value="Winged helix' DNA-binding domain"/>
    <property type="match status" value="1"/>
</dbReference>
<dbReference type="InterPro" id="IPR000835">
    <property type="entry name" value="HTH_MarR-typ"/>
</dbReference>
<dbReference type="Proteomes" id="UP000613011">
    <property type="component" value="Unassembled WGS sequence"/>
</dbReference>
<comment type="caution">
    <text evidence="6">The sequence shown here is derived from an EMBL/GenBank/DDBJ whole genome shotgun (WGS) entry which is preliminary data.</text>
</comment>
<dbReference type="InterPro" id="IPR036388">
    <property type="entry name" value="WH-like_DNA-bd_sf"/>
</dbReference>
<keyword evidence="3" id="KW-0804">Transcription</keyword>
<dbReference type="PANTHER" id="PTHR35790:SF4">
    <property type="entry name" value="HTH-TYPE TRANSCRIPTIONAL REGULATOR PCHR"/>
    <property type="match status" value="1"/>
</dbReference>
<dbReference type="SMART" id="SM00347">
    <property type="entry name" value="HTH_MARR"/>
    <property type="match status" value="1"/>
</dbReference>
<dbReference type="PRINTS" id="PR00598">
    <property type="entry name" value="HTHMARR"/>
</dbReference>
<name>A0A936ZK17_9BURK</name>